<feature type="non-terminal residue" evidence="2">
    <location>
        <position position="126"/>
    </location>
</feature>
<dbReference type="InterPro" id="IPR029069">
    <property type="entry name" value="HotDog_dom_sf"/>
</dbReference>
<dbReference type="HOGENOM" id="CLU_040078_2_1_1"/>
<evidence type="ECO:0000313" key="2">
    <source>
        <dbReference type="EMBL" id="KIJ33353.1"/>
    </source>
</evidence>
<dbReference type="EMBL" id="KN837214">
    <property type="protein sequence ID" value="KIJ33353.1"/>
    <property type="molecule type" value="Genomic_DNA"/>
</dbReference>
<dbReference type="GO" id="GO:0005777">
    <property type="term" value="C:peroxisome"/>
    <property type="evidence" value="ECO:0007669"/>
    <property type="project" value="TreeGrafter"/>
</dbReference>
<dbReference type="GO" id="GO:0004300">
    <property type="term" value="F:enoyl-CoA hydratase activity"/>
    <property type="evidence" value="ECO:0007669"/>
    <property type="project" value="TreeGrafter"/>
</dbReference>
<dbReference type="OrthoDB" id="60204at2759"/>
<evidence type="ECO:0000259" key="1">
    <source>
        <dbReference type="Pfam" id="PF01575"/>
    </source>
</evidence>
<dbReference type="AlphaFoldDB" id="A0A0C9TSU6"/>
<accession>A0A0C9TSU6</accession>
<feature type="non-terminal residue" evidence="2">
    <location>
        <position position="1"/>
    </location>
</feature>
<dbReference type="PANTHER" id="PTHR13078:SF57">
    <property type="entry name" value="DEHYDRATASE, PUTATIVE (AFU_ORTHOLOGUE AFUA_5G00640)-RELATED"/>
    <property type="match status" value="1"/>
</dbReference>
<organism evidence="2 3">
    <name type="scientific">Sphaerobolus stellatus (strain SS14)</name>
    <dbReference type="NCBI Taxonomy" id="990650"/>
    <lineage>
        <taxon>Eukaryota</taxon>
        <taxon>Fungi</taxon>
        <taxon>Dikarya</taxon>
        <taxon>Basidiomycota</taxon>
        <taxon>Agaricomycotina</taxon>
        <taxon>Agaricomycetes</taxon>
        <taxon>Phallomycetidae</taxon>
        <taxon>Geastrales</taxon>
        <taxon>Sphaerobolaceae</taxon>
        <taxon>Sphaerobolus</taxon>
    </lineage>
</organism>
<dbReference type="InterPro" id="IPR002539">
    <property type="entry name" value="MaoC-like_dom"/>
</dbReference>
<dbReference type="GO" id="GO:0003857">
    <property type="term" value="F:(3S)-3-hydroxyacyl-CoA dehydrogenase (NAD+) activity"/>
    <property type="evidence" value="ECO:0007669"/>
    <property type="project" value="TreeGrafter"/>
</dbReference>
<dbReference type="PANTHER" id="PTHR13078">
    <property type="entry name" value="PEROXISOMAL MULTIFUNCTIONAL ENZYME TYPE 2-RELATED"/>
    <property type="match status" value="1"/>
</dbReference>
<dbReference type="SUPFAM" id="SSF54637">
    <property type="entry name" value="Thioesterase/thiol ester dehydrase-isomerase"/>
    <property type="match status" value="1"/>
</dbReference>
<dbReference type="GO" id="GO:0006635">
    <property type="term" value="P:fatty acid beta-oxidation"/>
    <property type="evidence" value="ECO:0007669"/>
    <property type="project" value="TreeGrafter"/>
</dbReference>
<keyword evidence="3" id="KW-1185">Reference proteome</keyword>
<feature type="domain" description="MaoC-like" evidence="1">
    <location>
        <begin position="2"/>
        <end position="104"/>
    </location>
</feature>
<sequence length="126" mass="13533">KKPQYVLKQDISEEQAIVYRLSGDYNSLHIADYLSLLKPPISISAGFGGPILHRLSTLGFVAHGILAAVGANDVNALKGFGCRFTRPLKLGDQIETCVWEVGPGPNGTTELAFITKNLTSGMVIYG</sequence>
<dbReference type="Pfam" id="PF01575">
    <property type="entry name" value="MaoC_dehydratas"/>
    <property type="match status" value="1"/>
</dbReference>
<gene>
    <name evidence="2" type="ORF">M422DRAFT_96150</name>
</gene>
<name>A0A0C9TSU6_SPHS4</name>
<protein>
    <recommendedName>
        <fullName evidence="1">MaoC-like domain-containing protein</fullName>
    </recommendedName>
</protein>
<dbReference type="GO" id="GO:0044594">
    <property type="term" value="F:17-beta-hydroxysteroid dehydrogenase (NAD+) activity"/>
    <property type="evidence" value="ECO:0007669"/>
    <property type="project" value="TreeGrafter"/>
</dbReference>
<dbReference type="Gene3D" id="3.10.129.10">
    <property type="entry name" value="Hotdog Thioesterase"/>
    <property type="match status" value="1"/>
</dbReference>
<dbReference type="Proteomes" id="UP000054279">
    <property type="component" value="Unassembled WGS sequence"/>
</dbReference>
<evidence type="ECO:0000313" key="3">
    <source>
        <dbReference type="Proteomes" id="UP000054279"/>
    </source>
</evidence>
<proteinExistence type="predicted"/>
<reference evidence="2 3" key="1">
    <citation type="submission" date="2014-06" db="EMBL/GenBank/DDBJ databases">
        <title>Evolutionary Origins and Diversification of the Mycorrhizal Mutualists.</title>
        <authorList>
            <consortium name="DOE Joint Genome Institute"/>
            <consortium name="Mycorrhizal Genomics Consortium"/>
            <person name="Kohler A."/>
            <person name="Kuo A."/>
            <person name="Nagy L.G."/>
            <person name="Floudas D."/>
            <person name="Copeland A."/>
            <person name="Barry K.W."/>
            <person name="Cichocki N."/>
            <person name="Veneault-Fourrey C."/>
            <person name="LaButti K."/>
            <person name="Lindquist E.A."/>
            <person name="Lipzen A."/>
            <person name="Lundell T."/>
            <person name="Morin E."/>
            <person name="Murat C."/>
            <person name="Riley R."/>
            <person name="Ohm R."/>
            <person name="Sun H."/>
            <person name="Tunlid A."/>
            <person name="Henrissat B."/>
            <person name="Grigoriev I.V."/>
            <person name="Hibbett D.S."/>
            <person name="Martin F."/>
        </authorList>
    </citation>
    <scope>NUCLEOTIDE SEQUENCE [LARGE SCALE GENOMIC DNA]</scope>
    <source>
        <strain evidence="2 3">SS14</strain>
    </source>
</reference>